<dbReference type="Proteomes" id="UP000295418">
    <property type="component" value="Unassembled WGS sequence"/>
</dbReference>
<evidence type="ECO:0000313" key="3">
    <source>
        <dbReference type="Proteomes" id="UP000295418"/>
    </source>
</evidence>
<protein>
    <submittedName>
        <fullName evidence="2">N-acetyltransferase</fullName>
    </submittedName>
</protein>
<dbReference type="EMBL" id="SKFG01000003">
    <property type="protein sequence ID" value="TCZ79296.1"/>
    <property type="molecule type" value="Genomic_DNA"/>
</dbReference>
<dbReference type="GO" id="GO:0016747">
    <property type="term" value="F:acyltransferase activity, transferring groups other than amino-acyl groups"/>
    <property type="evidence" value="ECO:0007669"/>
    <property type="project" value="InterPro"/>
</dbReference>
<dbReference type="Gene3D" id="3.40.630.30">
    <property type="match status" value="1"/>
</dbReference>
<accession>A0A4R4EGT0</accession>
<dbReference type="RefSeq" id="WP_132416952.1">
    <property type="nucleotide sequence ID" value="NZ_SKFG01000003.1"/>
</dbReference>
<reference evidence="2 3" key="1">
    <citation type="submission" date="2019-03" db="EMBL/GenBank/DDBJ databases">
        <authorList>
            <person name="Kim M.K.M."/>
        </authorList>
    </citation>
    <scope>NUCLEOTIDE SEQUENCE [LARGE SCALE GENOMIC DNA]</scope>
    <source>
        <strain evidence="2 3">18JY21-1</strain>
    </source>
</reference>
<dbReference type="PANTHER" id="PTHR43792:SF16">
    <property type="entry name" value="N-ACETYLTRANSFERASE DOMAIN-CONTAINING PROTEIN"/>
    <property type="match status" value="1"/>
</dbReference>
<dbReference type="InterPro" id="IPR051531">
    <property type="entry name" value="N-acetyltransferase"/>
</dbReference>
<comment type="caution">
    <text evidence="2">The sequence shown here is derived from an EMBL/GenBank/DDBJ whole genome shotgun (WGS) entry which is preliminary data.</text>
</comment>
<dbReference type="OrthoDB" id="275901at2"/>
<dbReference type="InterPro" id="IPR016181">
    <property type="entry name" value="Acyl_CoA_acyltransferase"/>
</dbReference>
<proteinExistence type="predicted"/>
<dbReference type="Pfam" id="PF13302">
    <property type="entry name" value="Acetyltransf_3"/>
    <property type="match status" value="1"/>
</dbReference>
<name>A0A4R4EGT0_9BACL</name>
<feature type="domain" description="N-acetyltransferase" evidence="1">
    <location>
        <begin position="12"/>
        <end position="180"/>
    </location>
</feature>
<keyword evidence="3" id="KW-1185">Reference proteome</keyword>
<evidence type="ECO:0000259" key="1">
    <source>
        <dbReference type="PROSITE" id="PS51186"/>
    </source>
</evidence>
<organism evidence="2 3">
    <name type="scientific">Paenibacillus albiflavus</name>
    <dbReference type="NCBI Taxonomy" id="2545760"/>
    <lineage>
        <taxon>Bacteria</taxon>
        <taxon>Bacillati</taxon>
        <taxon>Bacillota</taxon>
        <taxon>Bacilli</taxon>
        <taxon>Bacillales</taxon>
        <taxon>Paenibacillaceae</taxon>
        <taxon>Paenibacillus</taxon>
    </lineage>
</organism>
<dbReference type="SUPFAM" id="SSF55729">
    <property type="entry name" value="Acyl-CoA N-acyltransferases (Nat)"/>
    <property type="match status" value="1"/>
</dbReference>
<keyword evidence="2" id="KW-0808">Transferase</keyword>
<sequence>MIKSMKIETNRLIIRPYVENDFEASFALMQNKDLFQYMHMDVMSMDEYRHLFNWLIRSYDKGLDENFKYSFGLFLKDSNTFIGWIGIGGLDFKPEDKEIYYLIGKEYWGNGYASEAASHLIQYGFETMKLQRIVAKVDPRNVASKRIIEKSGLKFECIVDHLPEEYSECNGELLYSISVDEWWSKG</sequence>
<dbReference type="PANTHER" id="PTHR43792">
    <property type="entry name" value="GNAT FAMILY, PUTATIVE (AFU_ORTHOLOGUE AFUA_3G00765)-RELATED-RELATED"/>
    <property type="match status" value="1"/>
</dbReference>
<dbReference type="PROSITE" id="PS51186">
    <property type="entry name" value="GNAT"/>
    <property type="match status" value="1"/>
</dbReference>
<gene>
    <name evidence="2" type="ORF">E0485_05365</name>
</gene>
<dbReference type="InterPro" id="IPR000182">
    <property type="entry name" value="GNAT_dom"/>
</dbReference>
<evidence type="ECO:0000313" key="2">
    <source>
        <dbReference type="EMBL" id="TCZ79296.1"/>
    </source>
</evidence>
<dbReference type="AlphaFoldDB" id="A0A4R4EGT0"/>